<evidence type="ECO:0000259" key="4">
    <source>
        <dbReference type="Pfam" id="PF08153"/>
    </source>
</evidence>
<dbReference type="EMBL" id="GBEZ01024037">
    <property type="protein sequence ID" value="JAC62907.1"/>
    <property type="molecule type" value="Transcribed_RNA"/>
</dbReference>
<feature type="non-terminal residue" evidence="5">
    <location>
        <position position="102"/>
    </location>
</feature>
<gene>
    <name evidence="5" type="ORF">TSPGSL018_22020</name>
</gene>
<dbReference type="PANTHER" id="PTHR11089">
    <property type="entry name" value="GTP-BINDING PROTEIN-RELATED"/>
    <property type="match status" value="1"/>
</dbReference>
<feature type="domain" description="Nucleolar GTP-binding protein 2 N-terminal" evidence="4">
    <location>
        <begin position="43"/>
        <end position="102"/>
    </location>
</feature>
<organism evidence="5">
    <name type="scientific">Tetraselmis sp. GSL018</name>
    <dbReference type="NCBI Taxonomy" id="582737"/>
    <lineage>
        <taxon>Eukaryota</taxon>
        <taxon>Viridiplantae</taxon>
        <taxon>Chlorophyta</taxon>
        <taxon>core chlorophytes</taxon>
        <taxon>Chlorodendrophyceae</taxon>
        <taxon>Chlorodendrales</taxon>
        <taxon>Chlorodendraceae</taxon>
        <taxon>Tetraselmis</taxon>
    </lineage>
</organism>
<dbReference type="InterPro" id="IPR012971">
    <property type="entry name" value="NOG2_N_dom"/>
</dbReference>
<dbReference type="GO" id="GO:0005525">
    <property type="term" value="F:GTP binding"/>
    <property type="evidence" value="ECO:0007669"/>
    <property type="project" value="UniProtKB-KW"/>
</dbReference>
<protein>
    <recommendedName>
        <fullName evidence="4">Nucleolar GTP-binding protein 2 N-terminal domain-containing protein</fullName>
    </recommendedName>
</protein>
<dbReference type="InterPro" id="IPR050755">
    <property type="entry name" value="TRAFAC_YlqF/YawG_RiboMat"/>
</dbReference>
<dbReference type="PANTHER" id="PTHR11089:SF9">
    <property type="entry name" value="NUCLEOLAR GTP-BINDING PROTEIN 2"/>
    <property type="match status" value="1"/>
</dbReference>
<evidence type="ECO:0000256" key="3">
    <source>
        <dbReference type="SAM" id="MobiDB-lite"/>
    </source>
</evidence>
<dbReference type="AlphaFoldDB" id="A0A061QQE9"/>
<evidence type="ECO:0000256" key="2">
    <source>
        <dbReference type="ARBA" id="ARBA00023134"/>
    </source>
</evidence>
<proteinExistence type="predicted"/>
<sequence>MGKARTKLEDKRKAKHSNDANRPSASGVKAGQRDAATVRRLNMYKKKAVRNKEGQIIHQEYQSKELPSTRIQPDRRWFGNTRVIGQKQLEQFREEMSSKVND</sequence>
<dbReference type="GO" id="GO:0005730">
    <property type="term" value="C:nucleolus"/>
    <property type="evidence" value="ECO:0007669"/>
    <property type="project" value="TreeGrafter"/>
</dbReference>
<evidence type="ECO:0000313" key="5">
    <source>
        <dbReference type="EMBL" id="JAC62907.1"/>
    </source>
</evidence>
<reference evidence="5" key="1">
    <citation type="submission" date="2014-05" db="EMBL/GenBank/DDBJ databases">
        <title>The transcriptome of the halophilic microalga Tetraselmis sp. GSL018 isolated from the Great Salt Lake, Utah.</title>
        <authorList>
            <person name="Jinkerson R.E."/>
            <person name="D'Adamo S."/>
            <person name="Posewitz M.C."/>
        </authorList>
    </citation>
    <scope>NUCLEOTIDE SEQUENCE</scope>
    <source>
        <strain evidence="5">GSL018</strain>
    </source>
</reference>
<keyword evidence="2" id="KW-0342">GTP-binding</keyword>
<accession>A0A061QQE9</accession>
<evidence type="ECO:0000256" key="1">
    <source>
        <dbReference type="ARBA" id="ARBA00022741"/>
    </source>
</evidence>
<feature type="compositionally biased region" description="Basic and acidic residues" evidence="3">
    <location>
        <begin position="1"/>
        <end position="19"/>
    </location>
</feature>
<keyword evidence="1" id="KW-0547">Nucleotide-binding</keyword>
<feature type="region of interest" description="Disordered" evidence="3">
    <location>
        <begin position="1"/>
        <end position="34"/>
    </location>
</feature>
<dbReference type="Pfam" id="PF08153">
    <property type="entry name" value="NGP1NT"/>
    <property type="match status" value="1"/>
</dbReference>
<name>A0A061QQE9_9CHLO</name>